<keyword evidence="5" id="KW-1185">Reference proteome</keyword>
<evidence type="ECO:0000256" key="2">
    <source>
        <dbReference type="SAM" id="MobiDB-lite"/>
    </source>
</evidence>
<evidence type="ECO:0000256" key="1">
    <source>
        <dbReference type="ARBA" id="ARBA00023125"/>
    </source>
</evidence>
<reference evidence="4 5" key="1">
    <citation type="journal article" date="2016" name="Front. Microbiol.">
        <title>Comparative Genomics Analysis of Streptomyces Species Reveals Their Adaptation to the Marine Environment and Their Diversity at the Genomic Level.</title>
        <authorList>
            <person name="Tian X."/>
            <person name="Zhang Z."/>
            <person name="Yang T."/>
            <person name="Chen M."/>
            <person name="Li J."/>
            <person name="Chen F."/>
            <person name="Yang J."/>
            <person name="Li W."/>
            <person name="Zhang B."/>
            <person name="Zhang Z."/>
            <person name="Wu J."/>
            <person name="Zhang C."/>
            <person name="Long L."/>
            <person name="Xiao J."/>
        </authorList>
    </citation>
    <scope>NUCLEOTIDE SEQUENCE [LARGE SCALE GENOMIC DNA]</scope>
    <source>
        <strain evidence="4 5">SCSIO 10390</strain>
    </source>
</reference>
<dbReference type="CDD" id="cd04778">
    <property type="entry name" value="HTH_MerR-like_sg2"/>
    <property type="match status" value="1"/>
</dbReference>
<dbReference type="InterPro" id="IPR047057">
    <property type="entry name" value="MerR_fam"/>
</dbReference>
<dbReference type="EMBL" id="LJGT01000038">
    <property type="protein sequence ID" value="OEU90771.1"/>
    <property type="molecule type" value="Genomic_DNA"/>
</dbReference>
<proteinExistence type="predicted"/>
<evidence type="ECO:0000313" key="5">
    <source>
        <dbReference type="Proteomes" id="UP000176087"/>
    </source>
</evidence>
<keyword evidence="1" id="KW-0238">DNA-binding</keyword>
<dbReference type="GO" id="GO:0003700">
    <property type="term" value="F:DNA-binding transcription factor activity"/>
    <property type="evidence" value="ECO:0007669"/>
    <property type="project" value="InterPro"/>
</dbReference>
<feature type="region of interest" description="Disordered" evidence="2">
    <location>
        <begin position="241"/>
        <end position="287"/>
    </location>
</feature>
<accession>A0A1E7JR60</accession>
<dbReference type="SMART" id="SM00422">
    <property type="entry name" value="HTH_MERR"/>
    <property type="match status" value="1"/>
</dbReference>
<dbReference type="Pfam" id="PF13411">
    <property type="entry name" value="MerR_1"/>
    <property type="match status" value="1"/>
</dbReference>
<dbReference type="GO" id="GO:0003677">
    <property type="term" value="F:DNA binding"/>
    <property type="evidence" value="ECO:0007669"/>
    <property type="project" value="UniProtKB-KW"/>
</dbReference>
<dbReference type="PANTHER" id="PTHR30204:SF93">
    <property type="entry name" value="HTH MERR-TYPE DOMAIN-CONTAINING PROTEIN"/>
    <property type="match status" value="1"/>
</dbReference>
<dbReference type="PANTHER" id="PTHR30204">
    <property type="entry name" value="REDOX-CYCLING DRUG-SENSING TRANSCRIPTIONAL ACTIVATOR SOXR"/>
    <property type="match status" value="1"/>
</dbReference>
<dbReference type="PATRIC" id="fig|933944.5.peg.5549"/>
<evidence type="ECO:0000313" key="4">
    <source>
        <dbReference type="EMBL" id="OEU90771.1"/>
    </source>
</evidence>
<comment type="caution">
    <text evidence="4">The sequence shown here is derived from an EMBL/GenBank/DDBJ whole genome shotgun (WGS) entry which is preliminary data.</text>
</comment>
<feature type="domain" description="HTH merR-type" evidence="3">
    <location>
        <begin position="1"/>
        <end position="66"/>
    </location>
</feature>
<dbReference type="Proteomes" id="UP000176087">
    <property type="component" value="Unassembled WGS sequence"/>
</dbReference>
<protein>
    <submittedName>
        <fullName evidence="4">MerR family transcriptional regulator</fullName>
    </submittedName>
</protein>
<dbReference type="RefSeq" id="WP_070009525.1">
    <property type="nucleotide sequence ID" value="NZ_LJGS01000036.1"/>
</dbReference>
<feature type="compositionally biased region" description="Gly residues" evidence="2">
    <location>
        <begin position="242"/>
        <end position="260"/>
    </location>
</feature>
<dbReference type="AlphaFoldDB" id="A0A1E7JR60"/>
<gene>
    <name evidence="4" type="ORF">AN215_12480</name>
</gene>
<name>A0A1E7JR60_9ACTN</name>
<dbReference type="Gene3D" id="1.10.1660.10">
    <property type="match status" value="1"/>
</dbReference>
<feature type="compositionally biased region" description="Low complexity" evidence="2">
    <location>
        <begin position="261"/>
        <end position="286"/>
    </location>
</feature>
<sequence length="337" mass="35480">MEDLARHSGATVRTIRAYQDRGLLPRPGRRGRANLYDDSHLTRLRQISALLERGYTLASIKELLAAWDEGRGLSGVLGLVSEVERPWSEEVPERLSLDELDGLFGKGSARSEDAVAEAVELGVLVPLPERPGEFLVPSPQELAVAAELHRAGVPLLALTGHLRELRAQVEHIAARFMDFTGQHIFGRCPQSGPTDEEASEAAGLVRRLRPLAKQTVDAELARAMRTFASRSLREHLRQGAYGAEGEGGGGGGGQGVGQPGAGIAEAADSTETSASDEAAGSAEAADNAPVTEPVLLPAGTLASVRALVGAEQAAAFIASAAEREVHARTMDRLAAGS</sequence>
<evidence type="ECO:0000259" key="3">
    <source>
        <dbReference type="PROSITE" id="PS50937"/>
    </source>
</evidence>
<dbReference type="SUPFAM" id="SSF46955">
    <property type="entry name" value="Putative DNA-binding domain"/>
    <property type="match status" value="1"/>
</dbReference>
<dbReference type="InterPro" id="IPR009061">
    <property type="entry name" value="DNA-bd_dom_put_sf"/>
</dbReference>
<dbReference type="InterPro" id="IPR000551">
    <property type="entry name" value="MerR-type_HTH_dom"/>
</dbReference>
<dbReference type="STRING" id="933944.AN215_12480"/>
<organism evidence="4 5">
    <name type="scientific">Streptomyces abyssalis</name>
    <dbReference type="NCBI Taxonomy" id="933944"/>
    <lineage>
        <taxon>Bacteria</taxon>
        <taxon>Bacillati</taxon>
        <taxon>Actinomycetota</taxon>
        <taxon>Actinomycetes</taxon>
        <taxon>Kitasatosporales</taxon>
        <taxon>Streptomycetaceae</taxon>
        <taxon>Streptomyces</taxon>
    </lineage>
</organism>
<dbReference type="PROSITE" id="PS50937">
    <property type="entry name" value="HTH_MERR_2"/>
    <property type="match status" value="1"/>
</dbReference>